<sequence length="499" mass="56349">MANEEAVGDEEASHTSMEQDIPFKPAVDLPDGQDPKRWSVPRKVYVNTIFMLMVFVNTYISGIYSPGIKAMLHDVPMSREVADLGTGMYMFGIAVGSLLWGPMSQVVGRRPVFLVSLVGMVLFNFGLCLTMHVSGSIICRFFGGAVGATTFSNVAGSIIDMTTERERTPYNTLFRYFTFIGPPCAALLGTVVVRDSTWKWNLRSAPIACFVCLVLYTFTVPETYAPVLIQRKIERDREVYDEKKHHHSWIHRELHHIRHKIPDFALWTMVVSQIAESLPVPWILLFEEPLVIVVTFYTSMLYGLLYGSLLFFPIIWGDVRGYTNVQVAYCYFAVITGFTLSTMMVGLWIQNSEYKRAYDRNQHTPELRIRSGIFSIFFVPIGLFIFGWTAPFLHVHWSGPCIGVLLYTFGMLSVFSSWMTYLTDTYVNNAAAVVCINSFVRCSIAGAFPLFTRQMVHGMTFQGSMSLFGGISIPLTAIGIYIAFHGHRIREKSKHAVYG</sequence>
<dbReference type="EMBL" id="CP033148">
    <property type="protein sequence ID" value="AYO41477.1"/>
    <property type="molecule type" value="Genomic_DNA"/>
</dbReference>
<feature type="transmembrane region" description="Helical" evidence="6">
    <location>
        <begin position="141"/>
        <end position="161"/>
    </location>
</feature>
<dbReference type="InterPro" id="IPR020846">
    <property type="entry name" value="MFS_dom"/>
</dbReference>
<feature type="compositionally biased region" description="Acidic residues" evidence="5">
    <location>
        <begin position="1"/>
        <end position="10"/>
    </location>
</feature>
<accession>A0A3G2S5X7</accession>
<feature type="transmembrane region" description="Helical" evidence="6">
    <location>
        <begin position="112"/>
        <end position="135"/>
    </location>
</feature>
<feature type="region of interest" description="Disordered" evidence="5">
    <location>
        <begin position="1"/>
        <end position="30"/>
    </location>
</feature>
<organism evidence="8 9">
    <name type="scientific">Malassezia restricta (strain ATCC 96810 / NBRC 103918 / CBS 7877)</name>
    <name type="common">Seborrheic dermatitis infection agent</name>
    <dbReference type="NCBI Taxonomy" id="425264"/>
    <lineage>
        <taxon>Eukaryota</taxon>
        <taxon>Fungi</taxon>
        <taxon>Dikarya</taxon>
        <taxon>Basidiomycota</taxon>
        <taxon>Ustilaginomycotina</taxon>
        <taxon>Malasseziomycetes</taxon>
        <taxon>Malasseziales</taxon>
        <taxon>Malasseziaceae</taxon>
        <taxon>Malassezia</taxon>
    </lineage>
</organism>
<feature type="transmembrane region" description="Helical" evidence="6">
    <location>
        <begin position="328"/>
        <end position="349"/>
    </location>
</feature>
<protein>
    <recommendedName>
        <fullName evidence="7">Major facilitator superfamily (MFS) profile domain-containing protein</fullName>
    </recommendedName>
</protein>
<feature type="transmembrane region" description="Helical" evidence="6">
    <location>
        <begin position="369"/>
        <end position="390"/>
    </location>
</feature>
<dbReference type="GO" id="GO:0005886">
    <property type="term" value="C:plasma membrane"/>
    <property type="evidence" value="ECO:0007669"/>
    <property type="project" value="TreeGrafter"/>
</dbReference>
<keyword evidence="9" id="KW-1185">Reference proteome</keyword>
<dbReference type="SUPFAM" id="SSF103473">
    <property type="entry name" value="MFS general substrate transporter"/>
    <property type="match status" value="1"/>
</dbReference>
<feature type="transmembrane region" description="Helical" evidence="6">
    <location>
        <begin position="84"/>
        <end position="100"/>
    </location>
</feature>
<keyword evidence="4 6" id="KW-0472">Membrane</keyword>
<feature type="transmembrane region" description="Helical" evidence="6">
    <location>
        <begin position="173"/>
        <end position="193"/>
    </location>
</feature>
<proteinExistence type="predicted"/>
<dbReference type="InterPro" id="IPR011701">
    <property type="entry name" value="MFS"/>
</dbReference>
<keyword evidence="3 6" id="KW-1133">Transmembrane helix</keyword>
<evidence type="ECO:0000256" key="3">
    <source>
        <dbReference type="ARBA" id="ARBA00022989"/>
    </source>
</evidence>
<dbReference type="PANTHER" id="PTHR23502:SF184">
    <property type="entry name" value="MAJOR FACILITATOR SUPERFAMILY (MFS) PROFILE DOMAIN-CONTAINING PROTEIN"/>
    <property type="match status" value="1"/>
</dbReference>
<keyword evidence="2 6" id="KW-0812">Transmembrane</keyword>
<feature type="transmembrane region" description="Helical" evidence="6">
    <location>
        <begin position="290"/>
        <end position="316"/>
    </location>
</feature>
<evidence type="ECO:0000256" key="1">
    <source>
        <dbReference type="ARBA" id="ARBA00004141"/>
    </source>
</evidence>
<evidence type="ECO:0000256" key="5">
    <source>
        <dbReference type="SAM" id="MobiDB-lite"/>
    </source>
</evidence>
<feature type="transmembrane region" description="Helical" evidence="6">
    <location>
        <begin position="397"/>
        <end position="418"/>
    </location>
</feature>
<dbReference type="OrthoDB" id="6770063at2759"/>
<gene>
    <name evidence="8" type="primary">YHK8</name>
    <name evidence="8" type="ORF">DNF11_0527</name>
</gene>
<evidence type="ECO:0000313" key="8">
    <source>
        <dbReference type="EMBL" id="AYO41477.1"/>
    </source>
</evidence>
<dbReference type="GO" id="GO:0022857">
    <property type="term" value="F:transmembrane transporter activity"/>
    <property type="evidence" value="ECO:0007669"/>
    <property type="project" value="InterPro"/>
</dbReference>
<dbReference type="VEuPathDB" id="FungiDB:DNF11_0527"/>
<dbReference type="Gene3D" id="1.20.1250.20">
    <property type="entry name" value="MFS general substrate transporter like domains"/>
    <property type="match status" value="1"/>
</dbReference>
<evidence type="ECO:0000256" key="2">
    <source>
        <dbReference type="ARBA" id="ARBA00022692"/>
    </source>
</evidence>
<dbReference type="PROSITE" id="PS50850">
    <property type="entry name" value="MFS"/>
    <property type="match status" value="1"/>
</dbReference>
<evidence type="ECO:0000256" key="6">
    <source>
        <dbReference type="SAM" id="Phobius"/>
    </source>
</evidence>
<comment type="subcellular location">
    <subcellularLocation>
        <location evidence="1">Membrane</location>
        <topology evidence="1">Multi-pass membrane protein</topology>
    </subcellularLocation>
</comment>
<evidence type="ECO:0000256" key="4">
    <source>
        <dbReference type="ARBA" id="ARBA00023136"/>
    </source>
</evidence>
<name>A0A3G2S5X7_MALR7</name>
<dbReference type="Pfam" id="PF07690">
    <property type="entry name" value="MFS_1"/>
    <property type="match status" value="1"/>
</dbReference>
<evidence type="ECO:0000313" key="9">
    <source>
        <dbReference type="Proteomes" id="UP000269793"/>
    </source>
</evidence>
<feature type="transmembrane region" description="Helical" evidence="6">
    <location>
        <begin position="430"/>
        <end position="451"/>
    </location>
</feature>
<feature type="transmembrane region" description="Helical" evidence="6">
    <location>
        <begin position="205"/>
        <end position="229"/>
    </location>
</feature>
<dbReference type="Proteomes" id="UP000269793">
    <property type="component" value="Chromosome I"/>
</dbReference>
<reference evidence="8 9" key="1">
    <citation type="submission" date="2018-10" db="EMBL/GenBank/DDBJ databases">
        <title>Complete genome sequence of Malassezia restricta CBS 7877.</title>
        <authorList>
            <person name="Morand S.C."/>
            <person name="Bertignac M."/>
            <person name="Iltis A."/>
            <person name="Kolder I."/>
            <person name="Pirovano W."/>
            <person name="Jourdain R."/>
            <person name="Clavaud C."/>
        </authorList>
    </citation>
    <scope>NUCLEOTIDE SEQUENCE [LARGE SCALE GENOMIC DNA]</scope>
    <source>
        <strain evidence="8 9">CBS 7877</strain>
    </source>
</reference>
<dbReference type="PANTHER" id="PTHR23502">
    <property type="entry name" value="MAJOR FACILITATOR SUPERFAMILY"/>
    <property type="match status" value="1"/>
</dbReference>
<evidence type="ECO:0000259" key="7">
    <source>
        <dbReference type="PROSITE" id="PS50850"/>
    </source>
</evidence>
<feature type="transmembrane region" description="Helical" evidence="6">
    <location>
        <begin position="463"/>
        <end position="484"/>
    </location>
</feature>
<dbReference type="AlphaFoldDB" id="A0A3G2S5X7"/>
<feature type="transmembrane region" description="Helical" evidence="6">
    <location>
        <begin position="44"/>
        <end position="64"/>
    </location>
</feature>
<feature type="domain" description="Major facilitator superfamily (MFS) profile" evidence="7">
    <location>
        <begin position="46"/>
        <end position="499"/>
    </location>
</feature>
<dbReference type="InterPro" id="IPR036259">
    <property type="entry name" value="MFS_trans_sf"/>
</dbReference>